<reference evidence="2 3" key="1">
    <citation type="journal article" date="2022" name="G3 (Bethesda)">
        <title>Whole-genome sequence and methylome profiling of the almond [Prunus dulcis (Mill.) D.A. Webb] cultivar 'Nonpareil'.</title>
        <authorList>
            <person name="D'Amico-Willman K.M."/>
            <person name="Ouma W.Z."/>
            <person name="Meulia T."/>
            <person name="Sideli G.M."/>
            <person name="Gradziel T.M."/>
            <person name="Fresnedo-Ramirez J."/>
        </authorList>
    </citation>
    <scope>NUCLEOTIDE SEQUENCE [LARGE SCALE GENOMIC DNA]</scope>
    <source>
        <strain evidence="2">Clone GOH B32 T37-40</strain>
    </source>
</reference>
<evidence type="ECO:0000256" key="1">
    <source>
        <dbReference type="SAM" id="MobiDB-lite"/>
    </source>
</evidence>
<dbReference type="AlphaFoldDB" id="A0AAD4UU91"/>
<accession>A0AAD4UU91</accession>
<name>A0AAD4UU91_PRUDU</name>
<comment type="caution">
    <text evidence="2">The sequence shown here is derived from an EMBL/GenBank/DDBJ whole genome shotgun (WGS) entry which is preliminary data.</text>
</comment>
<dbReference type="Proteomes" id="UP001054821">
    <property type="component" value="Chromosome 8"/>
</dbReference>
<proteinExistence type="predicted"/>
<feature type="compositionally biased region" description="Polar residues" evidence="1">
    <location>
        <begin position="33"/>
        <end position="47"/>
    </location>
</feature>
<evidence type="ECO:0000313" key="3">
    <source>
        <dbReference type="Proteomes" id="UP001054821"/>
    </source>
</evidence>
<gene>
    <name evidence="2" type="ORF">L3X38_042269</name>
</gene>
<feature type="region of interest" description="Disordered" evidence="1">
    <location>
        <begin position="29"/>
        <end position="55"/>
    </location>
</feature>
<feature type="region of interest" description="Disordered" evidence="1">
    <location>
        <begin position="87"/>
        <end position="106"/>
    </location>
</feature>
<protein>
    <submittedName>
        <fullName evidence="2">Uncharacterized protein</fullName>
    </submittedName>
</protein>
<dbReference type="EMBL" id="JAJFAZ020000008">
    <property type="protein sequence ID" value="KAI5313095.1"/>
    <property type="molecule type" value="Genomic_DNA"/>
</dbReference>
<sequence>MLSNRVGGMGNRCRTTSCVLSTGTRKYVKATGNRETGQPPVHSNQAGNWERGKWPSTSAVKSSRWLGNHCRATNYGLRTGTGKYLKQAENEKTGQPPVKSNRAGVW</sequence>
<keyword evidence="3" id="KW-1185">Reference proteome</keyword>
<organism evidence="2 3">
    <name type="scientific">Prunus dulcis</name>
    <name type="common">Almond</name>
    <name type="synonym">Amygdalus dulcis</name>
    <dbReference type="NCBI Taxonomy" id="3755"/>
    <lineage>
        <taxon>Eukaryota</taxon>
        <taxon>Viridiplantae</taxon>
        <taxon>Streptophyta</taxon>
        <taxon>Embryophyta</taxon>
        <taxon>Tracheophyta</taxon>
        <taxon>Spermatophyta</taxon>
        <taxon>Magnoliopsida</taxon>
        <taxon>eudicotyledons</taxon>
        <taxon>Gunneridae</taxon>
        <taxon>Pentapetalae</taxon>
        <taxon>rosids</taxon>
        <taxon>fabids</taxon>
        <taxon>Rosales</taxon>
        <taxon>Rosaceae</taxon>
        <taxon>Amygdaloideae</taxon>
        <taxon>Amygdaleae</taxon>
        <taxon>Prunus</taxon>
    </lineage>
</organism>
<evidence type="ECO:0000313" key="2">
    <source>
        <dbReference type="EMBL" id="KAI5313095.1"/>
    </source>
</evidence>